<dbReference type="KEGG" id="fmr:Fuma_03967"/>
<dbReference type="Proteomes" id="UP000187735">
    <property type="component" value="Chromosome"/>
</dbReference>
<feature type="signal peptide" evidence="1">
    <location>
        <begin position="1"/>
        <end position="21"/>
    </location>
</feature>
<keyword evidence="3" id="KW-1185">Reference proteome</keyword>
<dbReference type="RefSeq" id="WP_077025660.1">
    <property type="nucleotide sequence ID" value="NZ_CP017641.1"/>
</dbReference>
<accession>A0A1P8WJV3</accession>
<feature type="chain" id="PRO_5012885185" evidence="1">
    <location>
        <begin position="22"/>
        <end position="162"/>
    </location>
</feature>
<dbReference type="EMBL" id="CP017641">
    <property type="protein sequence ID" value="APZ94339.1"/>
    <property type="molecule type" value="Genomic_DNA"/>
</dbReference>
<keyword evidence="1" id="KW-0732">Signal</keyword>
<protein>
    <submittedName>
        <fullName evidence="2">Uncharacterized protein</fullName>
    </submittedName>
</protein>
<evidence type="ECO:0000313" key="3">
    <source>
        <dbReference type="Proteomes" id="UP000187735"/>
    </source>
</evidence>
<gene>
    <name evidence="2" type="ORF">Fuma_03967</name>
</gene>
<organism evidence="2 3">
    <name type="scientific">Fuerstiella marisgermanici</name>
    <dbReference type="NCBI Taxonomy" id="1891926"/>
    <lineage>
        <taxon>Bacteria</taxon>
        <taxon>Pseudomonadati</taxon>
        <taxon>Planctomycetota</taxon>
        <taxon>Planctomycetia</taxon>
        <taxon>Planctomycetales</taxon>
        <taxon>Planctomycetaceae</taxon>
        <taxon>Fuerstiella</taxon>
    </lineage>
</organism>
<evidence type="ECO:0000313" key="2">
    <source>
        <dbReference type="EMBL" id="APZ94339.1"/>
    </source>
</evidence>
<dbReference type="STRING" id="1891926.Fuma_03967"/>
<name>A0A1P8WJV3_9PLAN</name>
<sequence length="162" mass="17733" precursor="true">MKRTLIFGIALTLLSSVSVTADEAADAVAKREKAFSEMLSNTTLVGSFTVDGKMDGPPKAERYEIESVTKVTGNLWTFMVRIKYGKVDSRLPVTVPVIWAEDTPMVALTKASIPGLGDEFGARVIFHDNRYAGTWQHGKVGGHMFGVIEKTKPKQDAEEKAE</sequence>
<reference evidence="2 3" key="1">
    <citation type="journal article" date="2016" name="Front. Microbiol.">
        <title>Fuerstia marisgermanicae gen. nov., sp. nov., an Unusual Member of the Phylum Planctomycetes from the German Wadden Sea.</title>
        <authorList>
            <person name="Kohn T."/>
            <person name="Heuer A."/>
            <person name="Jogler M."/>
            <person name="Vollmers J."/>
            <person name="Boedeker C."/>
            <person name="Bunk B."/>
            <person name="Rast P."/>
            <person name="Borchert D."/>
            <person name="Glockner I."/>
            <person name="Freese H.M."/>
            <person name="Klenk H.P."/>
            <person name="Overmann J."/>
            <person name="Kaster A.K."/>
            <person name="Rohde M."/>
            <person name="Wiegand S."/>
            <person name="Jogler C."/>
        </authorList>
    </citation>
    <scope>NUCLEOTIDE SEQUENCE [LARGE SCALE GENOMIC DNA]</scope>
    <source>
        <strain evidence="2 3">NH11</strain>
    </source>
</reference>
<evidence type="ECO:0000256" key="1">
    <source>
        <dbReference type="SAM" id="SignalP"/>
    </source>
</evidence>
<dbReference type="AlphaFoldDB" id="A0A1P8WJV3"/>
<proteinExistence type="predicted"/>